<dbReference type="Pfam" id="PF00664">
    <property type="entry name" value="ABC_membrane"/>
    <property type="match status" value="1"/>
</dbReference>
<dbReference type="InterPro" id="IPR039421">
    <property type="entry name" value="Type_1_exporter"/>
</dbReference>
<feature type="transmembrane region" description="Helical" evidence="5">
    <location>
        <begin position="203"/>
        <end position="224"/>
    </location>
</feature>
<dbReference type="InterPro" id="IPR003439">
    <property type="entry name" value="ABC_transporter-like_ATP-bd"/>
</dbReference>
<feature type="domain" description="ABC transmembrane type-1" evidence="7">
    <location>
        <begin position="74"/>
        <end position="229"/>
    </location>
</feature>
<keyword evidence="4 5" id="KW-0472">Membrane</keyword>
<evidence type="ECO:0000256" key="4">
    <source>
        <dbReference type="ARBA" id="ARBA00023136"/>
    </source>
</evidence>
<dbReference type="Gene3D" id="3.40.50.300">
    <property type="entry name" value="P-loop containing nucleotide triphosphate hydrolases"/>
    <property type="match status" value="1"/>
</dbReference>
<protein>
    <recommendedName>
        <fullName evidence="10">ABC transmembrane type-1 domain-containing protein</fullName>
    </recommendedName>
</protein>
<gene>
    <name evidence="8" type="primary">RvY_12146-1</name>
    <name evidence="8" type="synonym">RvY_12146.1</name>
    <name evidence="8" type="ORF">RvY_12146</name>
</gene>
<evidence type="ECO:0000256" key="2">
    <source>
        <dbReference type="ARBA" id="ARBA00022692"/>
    </source>
</evidence>
<dbReference type="InterPro" id="IPR011527">
    <property type="entry name" value="ABC1_TM_dom"/>
</dbReference>
<dbReference type="PROSITE" id="PS50929">
    <property type="entry name" value="ABC_TM1F"/>
    <property type="match status" value="1"/>
</dbReference>
<dbReference type="GO" id="GO:0005524">
    <property type="term" value="F:ATP binding"/>
    <property type="evidence" value="ECO:0007669"/>
    <property type="project" value="InterPro"/>
</dbReference>
<feature type="transmembrane region" description="Helical" evidence="5">
    <location>
        <begin position="165"/>
        <end position="183"/>
    </location>
</feature>
<dbReference type="InterPro" id="IPR017871">
    <property type="entry name" value="ABC_transporter-like_CS"/>
</dbReference>
<evidence type="ECO:0000256" key="3">
    <source>
        <dbReference type="ARBA" id="ARBA00022989"/>
    </source>
</evidence>
<dbReference type="EMBL" id="BDGG01000007">
    <property type="protein sequence ID" value="GAV01433.1"/>
    <property type="molecule type" value="Genomic_DNA"/>
</dbReference>
<dbReference type="GO" id="GO:0016020">
    <property type="term" value="C:membrane"/>
    <property type="evidence" value="ECO:0007669"/>
    <property type="project" value="UniProtKB-SubCell"/>
</dbReference>
<sequence length="443" mass="48878">MSFAIFGFAQFVAGFAVGFYKAWDVTLVMVAFVPLLGIAGVMQDLNNKARHRCPFAQKRMRLGIMENSLVAANCAVAIAMAFGWKFGLVIISTTPILVLAGVMSMKFQSGGEKKNTEHTEKSGQIASEAIVNLQTVQSLSHEQFFYEMFAKYAQLARRIDFRRSAVYTVSYGFSRAVIFFLYAGSFRFGYYIVSNGEMSFADVFRVFFGITYVAMTFGQVIAFLPDHSKAKMAAAQIFKITDQVPQIDSSDPKGVRLMVDSVDIRCTNVQNFRAQLAVVEQEPVLFNNTIRENILYALPDDRLTSDEELHAAANVANIHDFMLNLPEKYSTVVGEKVVQLSGGERQRVSIVRAVIRNPRILLLDDATSALDSNSEKAAMNVQTALKAASSGRACIVIAHGLSTVKNADIIAVMDRGEIIEQGSHDELLAKNGHNDQLTRGKKS</sequence>
<dbReference type="Proteomes" id="UP000186922">
    <property type="component" value="Unassembled WGS sequence"/>
</dbReference>
<comment type="caution">
    <text evidence="8">The sequence shown here is derived from an EMBL/GenBank/DDBJ whole genome shotgun (WGS) entry which is preliminary data.</text>
</comment>
<dbReference type="OrthoDB" id="6500128at2759"/>
<evidence type="ECO:0008006" key="10">
    <source>
        <dbReference type="Google" id="ProtNLM"/>
    </source>
</evidence>
<dbReference type="SUPFAM" id="SSF52540">
    <property type="entry name" value="P-loop containing nucleoside triphosphate hydrolases"/>
    <property type="match status" value="1"/>
</dbReference>
<dbReference type="PANTHER" id="PTHR24221:SF503">
    <property type="entry name" value="MITOCHONDRIAL POTASSIUM CHANNEL ATP-BINDING SUBUNIT"/>
    <property type="match status" value="1"/>
</dbReference>
<accession>A0A1D1VMR1</accession>
<feature type="transmembrane region" description="Helical" evidence="5">
    <location>
        <begin position="88"/>
        <end position="105"/>
    </location>
</feature>
<dbReference type="PROSITE" id="PS50893">
    <property type="entry name" value="ABC_TRANSPORTER_2"/>
    <property type="match status" value="1"/>
</dbReference>
<dbReference type="SUPFAM" id="SSF90123">
    <property type="entry name" value="ABC transporter transmembrane region"/>
    <property type="match status" value="1"/>
</dbReference>
<evidence type="ECO:0000256" key="1">
    <source>
        <dbReference type="ARBA" id="ARBA00004141"/>
    </source>
</evidence>
<feature type="transmembrane region" description="Helical" evidence="5">
    <location>
        <begin position="64"/>
        <end position="82"/>
    </location>
</feature>
<comment type="subcellular location">
    <subcellularLocation>
        <location evidence="1">Membrane</location>
        <topology evidence="1">Multi-pass membrane protein</topology>
    </subcellularLocation>
</comment>
<dbReference type="GO" id="GO:0140359">
    <property type="term" value="F:ABC-type transporter activity"/>
    <property type="evidence" value="ECO:0007669"/>
    <property type="project" value="InterPro"/>
</dbReference>
<dbReference type="InterPro" id="IPR027417">
    <property type="entry name" value="P-loop_NTPase"/>
</dbReference>
<keyword evidence="3 5" id="KW-1133">Transmembrane helix</keyword>
<dbReference type="AlphaFoldDB" id="A0A1D1VMR1"/>
<evidence type="ECO:0000259" key="7">
    <source>
        <dbReference type="PROSITE" id="PS50929"/>
    </source>
</evidence>
<keyword evidence="9" id="KW-1185">Reference proteome</keyword>
<evidence type="ECO:0000259" key="6">
    <source>
        <dbReference type="PROSITE" id="PS50893"/>
    </source>
</evidence>
<evidence type="ECO:0000256" key="5">
    <source>
        <dbReference type="SAM" id="Phobius"/>
    </source>
</evidence>
<keyword evidence="2 5" id="KW-0812">Transmembrane</keyword>
<feature type="transmembrane region" description="Helical" evidence="5">
    <location>
        <begin position="26"/>
        <end position="43"/>
    </location>
</feature>
<dbReference type="InterPro" id="IPR036640">
    <property type="entry name" value="ABC1_TM_sf"/>
</dbReference>
<evidence type="ECO:0000313" key="8">
    <source>
        <dbReference type="EMBL" id="GAV01433.1"/>
    </source>
</evidence>
<proteinExistence type="predicted"/>
<dbReference type="STRING" id="947166.A0A1D1VMR1"/>
<dbReference type="PROSITE" id="PS00211">
    <property type="entry name" value="ABC_TRANSPORTER_1"/>
    <property type="match status" value="1"/>
</dbReference>
<organism evidence="8 9">
    <name type="scientific">Ramazzottius varieornatus</name>
    <name type="common">Water bear</name>
    <name type="synonym">Tardigrade</name>
    <dbReference type="NCBI Taxonomy" id="947166"/>
    <lineage>
        <taxon>Eukaryota</taxon>
        <taxon>Metazoa</taxon>
        <taxon>Ecdysozoa</taxon>
        <taxon>Tardigrada</taxon>
        <taxon>Eutardigrada</taxon>
        <taxon>Parachela</taxon>
        <taxon>Hypsibioidea</taxon>
        <taxon>Ramazzottiidae</taxon>
        <taxon>Ramazzottius</taxon>
    </lineage>
</organism>
<dbReference type="Gene3D" id="1.20.1560.10">
    <property type="entry name" value="ABC transporter type 1, transmembrane domain"/>
    <property type="match status" value="2"/>
</dbReference>
<dbReference type="CDD" id="cd18578">
    <property type="entry name" value="ABC_6TM_Pgp_ABCB1_D2_like"/>
    <property type="match status" value="1"/>
</dbReference>
<feature type="domain" description="ABC transporter" evidence="6">
    <location>
        <begin position="198"/>
        <end position="440"/>
    </location>
</feature>
<dbReference type="GO" id="GO:0016887">
    <property type="term" value="F:ATP hydrolysis activity"/>
    <property type="evidence" value="ECO:0007669"/>
    <property type="project" value="InterPro"/>
</dbReference>
<name>A0A1D1VMR1_RAMVA</name>
<dbReference type="Pfam" id="PF00005">
    <property type="entry name" value="ABC_tran"/>
    <property type="match status" value="1"/>
</dbReference>
<reference evidence="8 9" key="1">
    <citation type="journal article" date="2016" name="Nat. Commun.">
        <title>Extremotolerant tardigrade genome and improved radiotolerance of human cultured cells by tardigrade-unique protein.</title>
        <authorList>
            <person name="Hashimoto T."/>
            <person name="Horikawa D.D."/>
            <person name="Saito Y."/>
            <person name="Kuwahara H."/>
            <person name="Kozuka-Hata H."/>
            <person name="Shin-I T."/>
            <person name="Minakuchi Y."/>
            <person name="Ohishi K."/>
            <person name="Motoyama A."/>
            <person name="Aizu T."/>
            <person name="Enomoto A."/>
            <person name="Kondo K."/>
            <person name="Tanaka S."/>
            <person name="Hara Y."/>
            <person name="Koshikawa S."/>
            <person name="Sagara H."/>
            <person name="Miura T."/>
            <person name="Yokobori S."/>
            <person name="Miyagawa K."/>
            <person name="Suzuki Y."/>
            <person name="Kubo T."/>
            <person name="Oyama M."/>
            <person name="Kohara Y."/>
            <person name="Fujiyama A."/>
            <person name="Arakawa K."/>
            <person name="Katayama T."/>
            <person name="Toyoda A."/>
            <person name="Kunieda T."/>
        </authorList>
    </citation>
    <scope>NUCLEOTIDE SEQUENCE [LARGE SCALE GENOMIC DNA]</scope>
    <source>
        <strain evidence="8 9">YOKOZUNA-1</strain>
    </source>
</reference>
<evidence type="ECO:0000313" key="9">
    <source>
        <dbReference type="Proteomes" id="UP000186922"/>
    </source>
</evidence>
<dbReference type="PANTHER" id="PTHR24221">
    <property type="entry name" value="ATP-BINDING CASSETTE SUB-FAMILY B"/>
    <property type="match status" value="1"/>
</dbReference>